<dbReference type="PROSITE" id="PS51105">
    <property type="entry name" value="PTS_EIIC_TYPE_3"/>
    <property type="match status" value="1"/>
</dbReference>
<name>A0A1H9R4Y2_9LACO</name>
<keyword evidence="12" id="KW-1185">Reference proteome</keyword>
<evidence type="ECO:0000256" key="1">
    <source>
        <dbReference type="ARBA" id="ARBA00004651"/>
    </source>
</evidence>
<evidence type="ECO:0000313" key="12">
    <source>
        <dbReference type="Proteomes" id="UP000182818"/>
    </source>
</evidence>
<dbReference type="NCBIfam" id="TIGR00410">
    <property type="entry name" value="lacE"/>
    <property type="match status" value="1"/>
</dbReference>
<dbReference type="InterPro" id="IPR004501">
    <property type="entry name" value="PTS_EIIC_3"/>
</dbReference>
<organism evidence="11 12">
    <name type="scientific">Pediococcus ethanolidurans</name>
    <dbReference type="NCBI Taxonomy" id="319653"/>
    <lineage>
        <taxon>Bacteria</taxon>
        <taxon>Bacillati</taxon>
        <taxon>Bacillota</taxon>
        <taxon>Bacilli</taxon>
        <taxon>Lactobacillales</taxon>
        <taxon>Lactobacillaceae</taxon>
        <taxon>Pediococcus</taxon>
    </lineage>
</organism>
<comment type="function">
    <text evidence="8">The phosphoenolpyruvate-dependent sugar phosphotransferase system (PTS), a major carbohydrate active -transport system, catalyzes the phosphorylation of incoming sugar substrates concomitant with their translocation across the cell membrane.</text>
</comment>
<dbReference type="PIRSF" id="PIRSF006351">
    <property type="entry name" value="PTS_EIIC-Cellobiose"/>
    <property type="match status" value="1"/>
</dbReference>
<sequence length="447" mass="49522">MQNKMEKILMPVATKLGNNVVLRSLRDGFLIITPLIIVTSFFLLIGNFPIPGWSEFWTGILGSHWSEWFSSVSNSVFSFTGLLGCFGISYAYGKNRGLQAVNASAVAIISFLILTPTSVTVGKQTVSAVQTLYLGPNGIFLGIFIALISVELYRFALKRHWTIKMPDGVPPAVSQSFDALLPSALVILVFFLIRIVFSLTSFDTVYNFIYTMLQAPLKNVGNSLPSVLLYNFLASLLWCFGINGPTITNSVWSPIFFVLTQDNLQAFQKHLPLPHIFTQPFIDIFTTYGGGGSTLSLLIVMLVICKSNRVRQLGKLAIVPGIFGINEPIIFGLPVVLNPIIAIPFIIIPTVNTLISGLVMSWGWVPHTNGVLLPWTTPPIISGWLSTGSWTGSVLQLFEIILGIIIYPEIFIDRNIMFMYLKKQPLRGLFLNGFEFQQGNRMSLSQK</sequence>
<evidence type="ECO:0000256" key="4">
    <source>
        <dbReference type="ARBA" id="ARBA00022597"/>
    </source>
</evidence>
<feature type="transmembrane region" description="Helical" evidence="9">
    <location>
        <begin position="139"/>
        <end position="156"/>
    </location>
</feature>
<dbReference type="PANTHER" id="PTHR33989">
    <property type="match status" value="1"/>
</dbReference>
<dbReference type="InterPro" id="IPR004796">
    <property type="entry name" value="PTS_IIC_cello"/>
</dbReference>
<dbReference type="InterPro" id="IPR051088">
    <property type="entry name" value="PTS_Sugar-EIIC/EIIB"/>
</dbReference>
<keyword evidence="7 8" id="KW-0472">Membrane</keyword>
<dbReference type="PANTHER" id="PTHR33989:SF4">
    <property type="entry name" value="PTS SYSTEM N,N'-DIACETYLCHITOBIOSE-SPECIFIC EIIC COMPONENT"/>
    <property type="match status" value="1"/>
</dbReference>
<evidence type="ECO:0000256" key="8">
    <source>
        <dbReference type="PIRNR" id="PIRNR006351"/>
    </source>
</evidence>
<keyword evidence="5 9" id="KW-0812">Transmembrane</keyword>
<evidence type="ECO:0000259" key="10">
    <source>
        <dbReference type="PROSITE" id="PS51105"/>
    </source>
</evidence>
<evidence type="ECO:0000256" key="7">
    <source>
        <dbReference type="ARBA" id="ARBA00023136"/>
    </source>
</evidence>
<feature type="transmembrane region" description="Helical" evidence="9">
    <location>
        <begin position="100"/>
        <end position="119"/>
    </location>
</feature>
<dbReference type="InterPro" id="IPR003352">
    <property type="entry name" value="PTS_EIIC"/>
</dbReference>
<keyword evidence="4 8" id="KW-0762">Sugar transport</keyword>
<protein>
    <recommendedName>
        <fullName evidence="8">Permease IIC component</fullName>
    </recommendedName>
</protein>
<feature type="transmembrane region" description="Helical" evidence="9">
    <location>
        <begin position="281"/>
        <end position="304"/>
    </location>
</feature>
<feature type="domain" description="PTS EIIC type-3" evidence="10">
    <location>
        <begin position="5"/>
        <end position="410"/>
    </location>
</feature>
<gene>
    <name evidence="11" type="ORF">SAMN04487973_11273</name>
</gene>
<feature type="transmembrane region" description="Helical" evidence="9">
    <location>
        <begin position="394"/>
        <end position="412"/>
    </location>
</feature>
<dbReference type="EMBL" id="FOGK01000012">
    <property type="protein sequence ID" value="SER67109.1"/>
    <property type="molecule type" value="Genomic_DNA"/>
</dbReference>
<evidence type="ECO:0000256" key="9">
    <source>
        <dbReference type="SAM" id="Phobius"/>
    </source>
</evidence>
<comment type="subcellular location">
    <subcellularLocation>
        <location evidence="1">Cell membrane</location>
        <topology evidence="1">Multi-pass membrane protein</topology>
    </subcellularLocation>
</comment>
<feature type="transmembrane region" description="Helical" evidence="9">
    <location>
        <begin position="29"/>
        <end position="48"/>
    </location>
</feature>
<evidence type="ECO:0000256" key="3">
    <source>
        <dbReference type="ARBA" id="ARBA00022475"/>
    </source>
</evidence>
<proteinExistence type="predicted"/>
<comment type="caution">
    <text evidence="11">The sequence shown here is derived from an EMBL/GenBank/DDBJ whole genome shotgun (WGS) entry which is preliminary data.</text>
</comment>
<evidence type="ECO:0000256" key="2">
    <source>
        <dbReference type="ARBA" id="ARBA00022448"/>
    </source>
</evidence>
<evidence type="ECO:0000313" key="11">
    <source>
        <dbReference type="EMBL" id="SER67109.1"/>
    </source>
</evidence>
<evidence type="ECO:0000256" key="5">
    <source>
        <dbReference type="ARBA" id="ARBA00022692"/>
    </source>
</evidence>
<reference evidence="11 12" key="1">
    <citation type="submission" date="2016-10" db="EMBL/GenBank/DDBJ databases">
        <authorList>
            <person name="Varghese N."/>
            <person name="Submissions S."/>
        </authorList>
    </citation>
    <scope>NUCLEOTIDE SEQUENCE [LARGE SCALE GENOMIC DNA]</scope>
    <source>
        <strain evidence="11 12">CGMCC 1.3889</strain>
    </source>
</reference>
<dbReference type="Proteomes" id="UP000182818">
    <property type="component" value="Unassembled WGS sequence"/>
</dbReference>
<keyword evidence="6 9" id="KW-1133">Transmembrane helix</keyword>
<keyword evidence="2 8" id="KW-0813">Transport</keyword>
<evidence type="ECO:0000256" key="6">
    <source>
        <dbReference type="ARBA" id="ARBA00022989"/>
    </source>
</evidence>
<accession>A0A1H9R4Y2</accession>
<feature type="transmembrane region" description="Helical" evidence="9">
    <location>
        <begin position="177"/>
        <end position="197"/>
    </location>
</feature>
<keyword evidence="3 8" id="KW-1003">Cell membrane</keyword>
<dbReference type="RefSeq" id="WP_083391851.1">
    <property type="nucleotide sequence ID" value="NZ_FOGK01000012.1"/>
</dbReference>
<dbReference type="Pfam" id="PF02378">
    <property type="entry name" value="PTS_EIIC"/>
    <property type="match status" value="1"/>
</dbReference>